<evidence type="ECO:0000313" key="2">
    <source>
        <dbReference type="Proteomes" id="UP000248329"/>
    </source>
</evidence>
<proteinExistence type="predicted"/>
<organism evidence="1 2">
    <name type="scientific">Candidatus Methanogaster sp</name>
    <dbReference type="NCBI Taxonomy" id="3386292"/>
    <lineage>
        <taxon>Archaea</taxon>
        <taxon>Methanobacteriati</taxon>
        <taxon>Methanobacteriota</taxon>
        <taxon>Stenosarchaea group</taxon>
        <taxon>Methanomicrobia</taxon>
        <taxon>Methanosarcinales</taxon>
        <taxon>ANME-2 cluster</taxon>
        <taxon>Candidatus Methanogasteraceae</taxon>
        <taxon>Candidatus Methanogaster</taxon>
    </lineage>
</organism>
<dbReference type="EMBL" id="PQXF01000018">
    <property type="protein sequence ID" value="PXF60251.1"/>
    <property type="molecule type" value="Genomic_DNA"/>
</dbReference>
<dbReference type="Proteomes" id="UP000248329">
    <property type="component" value="Unassembled WGS sequence"/>
</dbReference>
<protein>
    <submittedName>
        <fullName evidence="1">Uncharacterized protein</fullName>
    </submittedName>
</protein>
<accession>A0AC61L231</accession>
<gene>
    <name evidence="1" type="ORF">C4B59_09855</name>
</gene>
<name>A0AC61L231_9EURY</name>
<comment type="caution">
    <text evidence="1">The sequence shown here is derived from an EMBL/GenBank/DDBJ whole genome shotgun (WGS) entry which is preliminary data.</text>
</comment>
<reference evidence="1" key="1">
    <citation type="submission" date="2018-01" db="EMBL/GenBank/DDBJ databases">
        <authorList>
            <person name="Krukenberg V."/>
        </authorList>
    </citation>
    <scope>NUCLEOTIDE SEQUENCE</scope>
    <source>
        <strain evidence="1">E20ANME2</strain>
    </source>
</reference>
<sequence length="162" mass="17794">MRIFGTLSFSIFIHDTVGATLVAILLFFAPWKNSGILICYYGSLVLIVAYSAALISFFIPLLSAHKALKKFKEDKLSTIDESLMIYHDEIAKSPSNGSYPGSIKNKLEGTLFVQKNVNKMKTWPFGYTTVAQVLGSTTIPLASMLTKTGASATVLLFLKNLF</sequence>
<evidence type="ECO:0000313" key="1">
    <source>
        <dbReference type="EMBL" id="PXF60251.1"/>
    </source>
</evidence>